<dbReference type="PANTHER" id="PTHR40036:SF1">
    <property type="entry name" value="MACROCIN O-METHYLTRANSFERASE"/>
    <property type="match status" value="1"/>
</dbReference>
<keyword evidence="1" id="KW-0808">Transferase</keyword>
<proteinExistence type="predicted"/>
<dbReference type="InterPro" id="IPR029063">
    <property type="entry name" value="SAM-dependent_MTases_sf"/>
</dbReference>
<dbReference type="GO" id="GO:0008168">
    <property type="term" value="F:methyltransferase activity"/>
    <property type="evidence" value="ECO:0007669"/>
    <property type="project" value="UniProtKB-KW"/>
</dbReference>
<dbReference type="Gene3D" id="3.40.50.150">
    <property type="entry name" value="Vaccinia Virus protein VP39"/>
    <property type="match status" value="1"/>
</dbReference>
<sequence>MAKSFNSNFFYQLSNFELFRHGVEAIYKALRVKDGFFASDGLVAYWRNLGFLDDEAFVAAHKRNAVEGHEKGIIWRTATLVWAARQALKLDGDFVECGCYKGVSARIVAETVDLASTGKRFFLYDLFEHDEAMPHHAMPEHGPDLYQRTLERFADMPNVVVTKGLIPDTLANAPDKIAFMHIDMNNARGEIAALEHLFDRMPPGGVLVLDDYGQLGYRDQFDAENAWFAARGYHVLESPTGQGLVIK</sequence>
<keyword evidence="2" id="KW-1185">Reference proteome</keyword>
<dbReference type="EMBL" id="QFYP01000001">
    <property type="protein sequence ID" value="RAK59964.1"/>
    <property type="molecule type" value="Genomic_DNA"/>
</dbReference>
<protein>
    <submittedName>
        <fullName evidence="1">Class I SAM-dependent methyltransferase</fullName>
    </submittedName>
</protein>
<dbReference type="PANTHER" id="PTHR40036">
    <property type="entry name" value="MACROCIN O-METHYLTRANSFERASE"/>
    <property type="match status" value="1"/>
</dbReference>
<dbReference type="AlphaFoldDB" id="A0A328B2A6"/>
<dbReference type="GO" id="GO:0032259">
    <property type="term" value="P:methylation"/>
    <property type="evidence" value="ECO:0007669"/>
    <property type="project" value="UniProtKB-KW"/>
</dbReference>
<dbReference type="SUPFAM" id="SSF53335">
    <property type="entry name" value="S-adenosyl-L-methionine-dependent methyltransferases"/>
    <property type="match status" value="1"/>
</dbReference>
<name>A0A328B2A6_9CAUL</name>
<dbReference type="Pfam" id="PF13578">
    <property type="entry name" value="Methyltransf_24"/>
    <property type="match status" value="1"/>
</dbReference>
<dbReference type="InterPro" id="IPR008884">
    <property type="entry name" value="TylF_MeTrfase"/>
</dbReference>
<dbReference type="Proteomes" id="UP000249842">
    <property type="component" value="Unassembled WGS sequence"/>
</dbReference>
<comment type="caution">
    <text evidence="1">The sequence shown here is derived from an EMBL/GenBank/DDBJ whole genome shotgun (WGS) entry which is preliminary data.</text>
</comment>
<gene>
    <name evidence="1" type="ORF">DJ021_09185</name>
</gene>
<organism evidence="1 2">
    <name type="scientific">Phenylobacterium hankyongense</name>
    <dbReference type="NCBI Taxonomy" id="1813876"/>
    <lineage>
        <taxon>Bacteria</taxon>
        <taxon>Pseudomonadati</taxon>
        <taxon>Pseudomonadota</taxon>
        <taxon>Alphaproteobacteria</taxon>
        <taxon>Caulobacterales</taxon>
        <taxon>Caulobacteraceae</taxon>
        <taxon>Phenylobacterium</taxon>
    </lineage>
</organism>
<dbReference type="RefSeq" id="WP_111457257.1">
    <property type="nucleotide sequence ID" value="NZ_QFYP01000001.1"/>
</dbReference>
<evidence type="ECO:0000313" key="2">
    <source>
        <dbReference type="Proteomes" id="UP000249842"/>
    </source>
</evidence>
<dbReference type="OrthoDB" id="9811332at2"/>
<accession>A0A328B2A6</accession>
<reference evidence="2" key="1">
    <citation type="submission" date="2018-05" db="EMBL/GenBank/DDBJ databases">
        <authorList>
            <person name="Li X."/>
        </authorList>
    </citation>
    <scope>NUCLEOTIDE SEQUENCE [LARGE SCALE GENOMIC DNA]</scope>
    <source>
        <strain evidence="2">HKS-05</strain>
    </source>
</reference>
<evidence type="ECO:0000313" key="1">
    <source>
        <dbReference type="EMBL" id="RAK59964.1"/>
    </source>
</evidence>
<keyword evidence="1" id="KW-0489">Methyltransferase</keyword>